<dbReference type="InterPro" id="IPR053175">
    <property type="entry name" value="DHMBA_Reg_Transcription_Factor"/>
</dbReference>
<dbReference type="EMBL" id="JADCTT010000001">
    <property type="protein sequence ID" value="KAF9760520.1"/>
    <property type="molecule type" value="Genomic_DNA"/>
</dbReference>
<gene>
    <name evidence="2" type="ORF">IM811_002214</name>
</gene>
<name>A0A8H7TV11_BIOOC</name>
<sequence length="305" mass="34168">MQNEYAEDKVQTRVKKVKAGRKAHSESVTVGIPSGVNVAVEVHSWNRFYHDYVVDSGIAAFNFLPKFYTGDSSVHLCEALQAVTVASAAQQLQQSGLMVRARSHYGKAIMKLNTALDNKKSNADDSVLITLFLLSLFETVVPGYFRTAMMDKTFQCHIHVRGILTVLQLRVQRAQKSELDEAIFAFICHIYLMSIFINFESCDEKWLALEKFVTPWTNGPLLEPVLRRAVDFMELLLLVNEGLGLSENLEATAADVRSLLTTSMSSRHSPKAFNNMFGVSTKYTAASQEAHIAQSDIAWLKWLVN</sequence>
<dbReference type="AlphaFoldDB" id="A0A8H7TV11"/>
<dbReference type="PANTHER" id="PTHR38791">
    <property type="entry name" value="ZN(II)2CYS6 TRANSCRIPTION FACTOR (EUROFUNG)-RELATED-RELATED"/>
    <property type="match status" value="1"/>
</dbReference>
<accession>A0A8H7TV11</accession>
<evidence type="ECO:0000313" key="2">
    <source>
        <dbReference type="EMBL" id="KAF9760520.1"/>
    </source>
</evidence>
<keyword evidence="1" id="KW-0539">Nucleus</keyword>
<dbReference type="Proteomes" id="UP000616885">
    <property type="component" value="Unassembled WGS sequence"/>
</dbReference>
<protein>
    <submittedName>
        <fullName evidence="2">Uncharacterized protein</fullName>
    </submittedName>
</protein>
<dbReference type="InterPro" id="IPR021858">
    <property type="entry name" value="Fun_TF"/>
</dbReference>
<comment type="caution">
    <text evidence="2">The sequence shown here is derived from an EMBL/GenBank/DDBJ whole genome shotgun (WGS) entry which is preliminary data.</text>
</comment>
<reference evidence="2" key="1">
    <citation type="submission" date="2020-10" db="EMBL/GenBank/DDBJ databases">
        <title>High-Quality Genome Resource of Clonostachys rosea strain S41 by Oxford Nanopore Long-Read Sequencing.</title>
        <authorList>
            <person name="Wang H."/>
        </authorList>
    </citation>
    <scope>NUCLEOTIDE SEQUENCE</scope>
    <source>
        <strain evidence="2">S41</strain>
    </source>
</reference>
<organism evidence="2 3">
    <name type="scientific">Bionectria ochroleuca</name>
    <name type="common">Gliocladium roseum</name>
    <dbReference type="NCBI Taxonomy" id="29856"/>
    <lineage>
        <taxon>Eukaryota</taxon>
        <taxon>Fungi</taxon>
        <taxon>Dikarya</taxon>
        <taxon>Ascomycota</taxon>
        <taxon>Pezizomycotina</taxon>
        <taxon>Sordariomycetes</taxon>
        <taxon>Hypocreomycetidae</taxon>
        <taxon>Hypocreales</taxon>
        <taxon>Bionectriaceae</taxon>
        <taxon>Clonostachys</taxon>
    </lineage>
</organism>
<proteinExistence type="predicted"/>
<evidence type="ECO:0000313" key="3">
    <source>
        <dbReference type="Proteomes" id="UP000616885"/>
    </source>
</evidence>
<evidence type="ECO:0000256" key="1">
    <source>
        <dbReference type="ARBA" id="ARBA00023242"/>
    </source>
</evidence>
<dbReference type="Pfam" id="PF11951">
    <property type="entry name" value="Fungal_trans_2"/>
    <property type="match status" value="1"/>
</dbReference>